<dbReference type="AlphaFoldDB" id="A0A8H6IQ54"/>
<feature type="domain" description="T6SS Phospholipase effector Tle1-like catalytic" evidence="1">
    <location>
        <begin position="40"/>
        <end position="426"/>
    </location>
</feature>
<reference evidence="2 3" key="1">
    <citation type="journal article" date="2020" name="Phytopathology">
        <title>Genome Sequence Resources of Colletotrichum truncatum, C. plurivorum, C. musicola, and C. sojae: Four Species Pathogenic to Soybean (Glycine max).</title>
        <authorList>
            <person name="Rogerio F."/>
            <person name="Boufleur T.R."/>
            <person name="Ciampi-Guillardi M."/>
            <person name="Sukno S.A."/>
            <person name="Thon M.R."/>
            <person name="Massola Junior N.S."/>
            <person name="Baroncelli R."/>
        </authorList>
    </citation>
    <scope>NUCLEOTIDE SEQUENCE [LARGE SCALE GENOMIC DNA]</scope>
    <source>
        <strain evidence="2 3">LFN0009</strain>
    </source>
</reference>
<accession>A0A8H6IQ54</accession>
<evidence type="ECO:0000313" key="3">
    <source>
        <dbReference type="Proteomes" id="UP000652219"/>
    </source>
</evidence>
<keyword evidence="3" id="KW-1185">Reference proteome</keyword>
<evidence type="ECO:0000313" key="2">
    <source>
        <dbReference type="EMBL" id="KAF6791387.1"/>
    </source>
</evidence>
<protein>
    <recommendedName>
        <fullName evidence="1">T6SS Phospholipase effector Tle1-like catalytic domain-containing protein</fullName>
    </recommendedName>
</protein>
<dbReference type="PANTHER" id="PTHR33840:SF1">
    <property type="entry name" value="TLE1 PHOSPHOLIPASE DOMAIN-CONTAINING PROTEIN"/>
    <property type="match status" value="1"/>
</dbReference>
<dbReference type="Pfam" id="PF09994">
    <property type="entry name" value="T6SS_Tle1-like_cat"/>
    <property type="match status" value="1"/>
</dbReference>
<proteinExistence type="predicted"/>
<dbReference type="PANTHER" id="PTHR33840">
    <property type="match status" value="1"/>
</dbReference>
<gene>
    <name evidence="2" type="ORF">CSOJ01_14366</name>
</gene>
<dbReference type="Proteomes" id="UP000652219">
    <property type="component" value="Unassembled WGS sequence"/>
</dbReference>
<dbReference type="Gene3D" id="3.40.50.1820">
    <property type="entry name" value="alpha/beta hydrolase"/>
    <property type="match status" value="1"/>
</dbReference>
<organism evidence="2 3">
    <name type="scientific">Colletotrichum sojae</name>
    <dbReference type="NCBI Taxonomy" id="2175907"/>
    <lineage>
        <taxon>Eukaryota</taxon>
        <taxon>Fungi</taxon>
        <taxon>Dikarya</taxon>
        <taxon>Ascomycota</taxon>
        <taxon>Pezizomycotina</taxon>
        <taxon>Sordariomycetes</taxon>
        <taxon>Hypocreomycetidae</taxon>
        <taxon>Glomerellales</taxon>
        <taxon>Glomerellaceae</taxon>
        <taxon>Colletotrichum</taxon>
        <taxon>Colletotrichum orchidearum species complex</taxon>
    </lineage>
</organism>
<name>A0A8H6IQ54_9PEZI</name>
<sequence length="714" mass="80156">MANSSTDNPPWISEIQIEVPQLGPKLEPCAHKASKHANKKRLVICCDGTWNNSNQKGSISTNVARLSAAIAHKCCTGMPQVVYYHRGAGTEESKVAQYLGGVLGKGIIQDIADVYRFICDNYNPGDELVIVGSSRGAFTARSVAGMVCSIGLLNRVGLASFGDVFHDYQSFPNWRPGTQFNSEDDLVGFTLANYERLERFRSAPGDHDDDEEHSLDHAAMQRELDEDKRKFFERVTQCQTRSGERGMDLAQMAARYRDFLEKHQMILCERRLQERDGKTDWYFAPVDVTIQAVGKYQNSRCHLFISNGTGVWDTVGSLGWPKMPWEKLRKNRSADEVNPTPYHRLQEDYAPNTSLQLRFASLDVHPNVEHAFHALALDEWRTAFAPTLWGRRGNDRTKLRQVWFPGSHSNVGGGFEDQQIATIALASHLPPPRARHRPAPLVLGTHLLPPASSAIPDRAYNALWYPWRRLIGRNPVAGARTPGSYREDGGRQPIREPNELVHPCARVRYLYGGMGLDDEGEWDCGALTRNGFTLVRTAGPPEDDDAQQHPVASTYETLSGTVASVRGGHVINDTGAGRRLVLHQLDAAENSWAWSRDDGTTLPEERVGMWERLYIRINHELCERQRRRERKQQREQPETKSLGLVGMLRSLVADKIANARGLAGSILEITVERLLPSPGKPFPLEYNSKFGYHDFVSWQKGDTSPKTKTGMPSW</sequence>
<dbReference type="EMBL" id="WIGN01000479">
    <property type="protein sequence ID" value="KAF6791387.1"/>
    <property type="molecule type" value="Genomic_DNA"/>
</dbReference>
<evidence type="ECO:0000259" key="1">
    <source>
        <dbReference type="Pfam" id="PF09994"/>
    </source>
</evidence>
<dbReference type="InterPro" id="IPR029058">
    <property type="entry name" value="AB_hydrolase_fold"/>
</dbReference>
<dbReference type="SUPFAM" id="SSF53474">
    <property type="entry name" value="alpha/beta-Hydrolases"/>
    <property type="match status" value="1"/>
</dbReference>
<comment type="caution">
    <text evidence="2">The sequence shown here is derived from an EMBL/GenBank/DDBJ whole genome shotgun (WGS) entry which is preliminary data.</text>
</comment>
<dbReference type="InterPro" id="IPR018712">
    <property type="entry name" value="Tle1-like_cat"/>
</dbReference>